<evidence type="ECO:0000256" key="5">
    <source>
        <dbReference type="ARBA" id="ARBA00022729"/>
    </source>
</evidence>
<keyword evidence="16" id="KW-1185">Reference proteome</keyword>
<feature type="chain" id="PRO_5046636736" description="Foldase protein PrsA" evidence="13">
    <location>
        <begin position="24"/>
        <end position="284"/>
    </location>
</feature>
<feature type="signal peptide" evidence="13">
    <location>
        <begin position="1"/>
        <end position="23"/>
    </location>
</feature>
<comment type="similarity">
    <text evidence="3 11">Belongs to the PrsA family.</text>
</comment>
<dbReference type="EC" id="5.2.1.8" evidence="11"/>
<organism evidence="15 16">
    <name type="scientific">Fredinandcohnia salidurans</name>
    <dbReference type="NCBI Taxonomy" id="2595041"/>
    <lineage>
        <taxon>Bacteria</taxon>
        <taxon>Bacillati</taxon>
        <taxon>Bacillota</taxon>
        <taxon>Bacilli</taxon>
        <taxon>Bacillales</taxon>
        <taxon>Bacillaceae</taxon>
        <taxon>Fredinandcohnia</taxon>
    </lineage>
</organism>
<evidence type="ECO:0000256" key="10">
    <source>
        <dbReference type="ARBA" id="ARBA00023288"/>
    </source>
</evidence>
<evidence type="ECO:0000256" key="2">
    <source>
        <dbReference type="ARBA" id="ARBA00004193"/>
    </source>
</evidence>
<reference evidence="16" key="1">
    <citation type="journal article" date="2019" name="Int. J. Syst. Evol. Microbiol.">
        <title>The Global Catalogue of Microorganisms (GCM) 10K type strain sequencing project: providing services to taxonomists for standard genome sequencing and annotation.</title>
        <authorList>
            <consortium name="The Broad Institute Genomics Platform"/>
            <consortium name="The Broad Institute Genome Sequencing Center for Infectious Disease"/>
            <person name="Wu L."/>
            <person name="Ma J."/>
        </authorList>
    </citation>
    <scope>NUCLEOTIDE SEQUENCE [LARGE SCALE GENOMIC DNA]</scope>
    <source>
        <strain evidence="16">CCUG 15531</strain>
    </source>
</reference>
<dbReference type="EMBL" id="JBHUEK010000022">
    <property type="protein sequence ID" value="MFD1779764.1"/>
    <property type="molecule type" value="Genomic_DNA"/>
</dbReference>
<dbReference type="InterPro" id="IPR027304">
    <property type="entry name" value="Trigger_fact/SurA_dom_sf"/>
</dbReference>
<evidence type="ECO:0000256" key="6">
    <source>
        <dbReference type="ARBA" id="ARBA00023110"/>
    </source>
</evidence>
<comment type="subcellular location">
    <subcellularLocation>
        <location evidence="2 11">Cell membrane</location>
        <topology evidence="2 11">Lipid-anchor</topology>
    </subcellularLocation>
</comment>
<accession>A0ABW4MQ72</accession>
<dbReference type="PROSITE" id="PS01096">
    <property type="entry name" value="PPIC_PPIASE_1"/>
    <property type="match status" value="1"/>
</dbReference>
<dbReference type="SUPFAM" id="SSF54534">
    <property type="entry name" value="FKBP-like"/>
    <property type="match status" value="1"/>
</dbReference>
<comment type="function">
    <text evidence="11">Plays a major role in protein secretion by helping the post-translocational extracellular folding of several secreted proteins.</text>
</comment>
<keyword evidence="6 11" id="KW-0697">Rotamase</keyword>
<keyword evidence="9 11" id="KW-0413">Isomerase</keyword>
<comment type="caution">
    <text evidence="15">The sequence shown here is derived from an EMBL/GenBank/DDBJ whole genome shotgun (WGS) entry which is preliminary data.</text>
</comment>
<dbReference type="InterPro" id="IPR023059">
    <property type="entry name" value="Foldase_PrsA"/>
</dbReference>
<evidence type="ECO:0000256" key="11">
    <source>
        <dbReference type="HAMAP-Rule" id="MF_01145"/>
    </source>
</evidence>
<protein>
    <recommendedName>
        <fullName evidence="11">Foldase protein PrsA</fullName>
        <ecNumber evidence="11">5.2.1.8</ecNumber>
    </recommendedName>
</protein>
<keyword evidence="8 11" id="KW-0564">Palmitate</keyword>
<keyword evidence="5 11" id="KW-0732">Signal</keyword>
<dbReference type="SUPFAM" id="SSF109998">
    <property type="entry name" value="Triger factor/SurA peptide-binding domain-like"/>
    <property type="match status" value="1"/>
</dbReference>
<evidence type="ECO:0000256" key="1">
    <source>
        <dbReference type="ARBA" id="ARBA00000971"/>
    </source>
</evidence>
<evidence type="ECO:0000313" key="16">
    <source>
        <dbReference type="Proteomes" id="UP001597227"/>
    </source>
</evidence>
<name>A0ABW4MQ72_9BACI</name>
<sequence>MKKSIIALTAAVGIFGLSACNNADDSAVLVETKAGNVTKDELYNAMKDQAGAVILKDLVYTKVLSEKYEVTDKEIDAKYEEMQAALGAQFDAIVEQNGEEFVRELLKSDMLKEKAALEEVEVKEGEVVKASHILAQVPQDATEEQKAEAKKKIEEAKAKLDSGEKFEDVAKEYSEDGSAQNGGDLGWFGKGRMVPEFEEVAFTLKEGETSDIVESQFGYHIIKVTGTTEGFDKMDQEKKDEIRKALLQADQTALQTALDKAIDNADVKVKDDDFKDLFKAPAAE</sequence>
<keyword evidence="12" id="KW-0175">Coiled coil</keyword>
<evidence type="ECO:0000256" key="3">
    <source>
        <dbReference type="ARBA" id="ARBA00006071"/>
    </source>
</evidence>
<dbReference type="PANTHER" id="PTHR47245">
    <property type="entry name" value="PEPTIDYLPROLYL ISOMERASE"/>
    <property type="match status" value="1"/>
</dbReference>
<dbReference type="PROSITE" id="PS50198">
    <property type="entry name" value="PPIC_PPIASE_2"/>
    <property type="match status" value="1"/>
</dbReference>
<evidence type="ECO:0000256" key="9">
    <source>
        <dbReference type="ARBA" id="ARBA00023235"/>
    </source>
</evidence>
<feature type="coiled-coil region" evidence="12">
    <location>
        <begin position="139"/>
        <end position="166"/>
    </location>
</feature>
<keyword evidence="10 11" id="KW-0449">Lipoprotein</keyword>
<evidence type="ECO:0000259" key="14">
    <source>
        <dbReference type="PROSITE" id="PS50198"/>
    </source>
</evidence>
<proteinExistence type="inferred from homology"/>
<dbReference type="HAMAP" id="MF_01145">
    <property type="entry name" value="Foldase_PrsA"/>
    <property type="match status" value="1"/>
</dbReference>
<evidence type="ECO:0000256" key="12">
    <source>
        <dbReference type="SAM" id="Coils"/>
    </source>
</evidence>
<evidence type="ECO:0000256" key="7">
    <source>
        <dbReference type="ARBA" id="ARBA00023136"/>
    </source>
</evidence>
<gene>
    <name evidence="11" type="primary">prsA</name>
    <name evidence="15" type="ORF">ACFSFW_13950</name>
</gene>
<dbReference type="Pfam" id="PF13616">
    <property type="entry name" value="Rotamase_3"/>
    <property type="match status" value="1"/>
</dbReference>
<dbReference type="RefSeq" id="WP_388039142.1">
    <property type="nucleotide sequence ID" value="NZ_JBHUEK010000022.1"/>
</dbReference>
<dbReference type="InterPro" id="IPR023058">
    <property type="entry name" value="PPIase_PpiC_CS"/>
</dbReference>
<keyword evidence="7 11" id="KW-0472">Membrane</keyword>
<dbReference type="PROSITE" id="PS51257">
    <property type="entry name" value="PROKAR_LIPOPROTEIN"/>
    <property type="match status" value="1"/>
</dbReference>
<comment type="catalytic activity">
    <reaction evidence="1 11">
        <text>[protein]-peptidylproline (omega=180) = [protein]-peptidylproline (omega=0)</text>
        <dbReference type="Rhea" id="RHEA:16237"/>
        <dbReference type="Rhea" id="RHEA-COMP:10747"/>
        <dbReference type="Rhea" id="RHEA-COMP:10748"/>
        <dbReference type="ChEBI" id="CHEBI:83833"/>
        <dbReference type="ChEBI" id="CHEBI:83834"/>
        <dbReference type="EC" id="5.2.1.8"/>
    </reaction>
</comment>
<dbReference type="InterPro" id="IPR050245">
    <property type="entry name" value="PrsA_foldase"/>
</dbReference>
<dbReference type="Gene3D" id="3.10.50.40">
    <property type="match status" value="1"/>
</dbReference>
<dbReference type="InterPro" id="IPR000297">
    <property type="entry name" value="PPIase_PpiC"/>
</dbReference>
<dbReference type="InterPro" id="IPR046357">
    <property type="entry name" value="PPIase_dom_sf"/>
</dbReference>
<dbReference type="Proteomes" id="UP001597227">
    <property type="component" value="Unassembled WGS sequence"/>
</dbReference>
<evidence type="ECO:0000256" key="13">
    <source>
        <dbReference type="SAM" id="SignalP"/>
    </source>
</evidence>
<dbReference type="GO" id="GO:0003755">
    <property type="term" value="F:peptidyl-prolyl cis-trans isomerase activity"/>
    <property type="evidence" value="ECO:0007669"/>
    <property type="project" value="UniProtKB-EC"/>
</dbReference>
<evidence type="ECO:0000313" key="15">
    <source>
        <dbReference type="EMBL" id="MFD1779764.1"/>
    </source>
</evidence>
<feature type="domain" description="PpiC" evidence="14">
    <location>
        <begin position="125"/>
        <end position="226"/>
    </location>
</feature>
<dbReference type="InterPro" id="IPR008880">
    <property type="entry name" value="Trigger_fac_C"/>
</dbReference>
<evidence type="ECO:0000256" key="8">
    <source>
        <dbReference type="ARBA" id="ARBA00023139"/>
    </source>
</evidence>
<dbReference type="PANTHER" id="PTHR47245:SF1">
    <property type="entry name" value="FOLDASE PROTEIN PRSA"/>
    <property type="match status" value="1"/>
</dbReference>
<keyword evidence="4 11" id="KW-1003">Cell membrane</keyword>
<evidence type="ECO:0000256" key="4">
    <source>
        <dbReference type="ARBA" id="ARBA00022475"/>
    </source>
</evidence>
<dbReference type="Pfam" id="PF05698">
    <property type="entry name" value="Trigger_C"/>
    <property type="match status" value="1"/>
</dbReference>